<evidence type="ECO:0000313" key="6">
    <source>
        <dbReference type="Proteomes" id="UP000190023"/>
    </source>
</evidence>
<comment type="caution">
    <text evidence="5">The sequence shown here is derived from an EMBL/GenBank/DDBJ whole genome shotgun (WGS) entry which is preliminary data.</text>
</comment>
<dbReference type="Pfam" id="PF08450">
    <property type="entry name" value="SGL"/>
    <property type="match status" value="1"/>
</dbReference>
<dbReference type="GO" id="GO:0046872">
    <property type="term" value="F:metal ion binding"/>
    <property type="evidence" value="ECO:0007669"/>
    <property type="project" value="UniProtKB-KW"/>
</dbReference>
<dbReference type="EMBL" id="MUYB01000015">
    <property type="protein sequence ID" value="OOS05233.1"/>
    <property type="molecule type" value="Genomic_DNA"/>
</dbReference>
<dbReference type="InterPro" id="IPR005511">
    <property type="entry name" value="SMP-30"/>
</dbReference>
<gene>
    <name evidence="5" type="ORF">B0188_04285</name>
</gene>
<dbReference type="InterPro" id="IPR013658">
    <property type="entry name" value="SGL"/>
</dbReference>
<dbReference type="STRING" id="123822.B0188_04285"/>
<proteinExistence type="predicted"/>
<dbReference type="InterPro" id="IPR051262">
    <property type="entry name" value="SMP-30/CGR1_Lactonase"/>
</dbReference>
<evidence type="ECO:0000259" key="4">
    <source>
        <dbReference type="Pfam" id="PF08450"/>
    </source>
</evidence>
<dbReference type="Proteomes" id="UP000190023">
    <property type="component" value="Unassembled WGS sequence"/>
</dbReference>
<feature type="active site" description="Proton donor/acceptor" evidence="2">
    <location>
        <position position="232"/>
    </location>
</feature>
<dbReference type="GO" id="GO:0016787">
    <property type="term" value="F:hydrolase activity"/>
    <property type="evidence" value="ECO:0007669"/>
    <property type="project" value="UniProtKB-KW"/>
</dbReference>
<evidence type="ECO:0000256" key="3">
    <source>
        <dbReference type="PIRSR" id="PIRSR605511-2"/>
    </source>
</evidence>
<keyword evidence="6" id="KW-1185">Reference proteome</keyword>
<evidence type="ECO:0000256" key="2">
    <source>
        <dbReference type="PIRSR" id="PIRSR605511-1"/>
    </source>
</evidence>
<name>A0A1T0B4W6_9PAST</name>
<dbReference type="Gene3D" id="2.120.10.30">
    <property type="entry name" value="TolB, C-terminal domain"/>
    <property type="match status" value="1"/>
</dbReference>
<evidence type="ECO:0000313" key="5">
    <source>
        <dbReference type="EMBL" id="OOS05233.1"/>
    </source>
</evidence>
<protein>
    <submittedName>
        <fullName evidence="5">Gluconolactonase</fullName>
    </submittedName>
</protein>
<evidence type="ECO:0000256" key="1">
    <source>
        <dbReference type="ARBA" id="ARBA00022801"/>
    </source>
</evidence>
<feature type="binding site" evidence="3">
    <location>
        <position position="34"/>
    </location>
    <ligand>
        <name>a divalent metal cation</name>
        <dbReference type="ChEBI" id="CHEBI:60240"/>
    </ligand>
</feature>
<dbReference type="InterPro" id="IPR011042">
    <property type="entry name" value="6-blade_b-propeller_TolB-like"/>
</dbReference>
<dbReference type="PRINTS" id="PR01790">
    <property type="entry name" value="SMP30FAMILY"/>
</dbReference>
<dbReference type="OrthoDB" id="241638at2"/>
<accession>A0A1T0B4W6</accession>
<organism evidence="5 6">
    <name type="scientific">[Haemophilus] felis</name>
    <dbReference type="NCBI Taxonomy" id="123822"/>
    <lineage>
        <taxon>Bacteria</taxon>
        <taxon>Pseudomonadati</taxon>
        <taxon>Pseudomonadota</taxon>
        <taxon>Gammaproteobacteria</taxon>
        <taxon>Pasteurellales</taxon>
        <taxon>Pasteurellaceae</taxon>
    </lineage>
</organism>
<keyword evidence="1" id="KW-0378">Hydrolase</keyword>
<feature type="binding site" evidence="3">
    <location>
        <position position="120"/>
    </location>
    <ligand>
        <name>substrate</name>
    </ligand>
</feature>
<reference evidence="5 6" key="1">
    <citation type="submission" date="2017-02" db="EMBL/GenBank/DDBJ databases">
        <title>Draft genome sequence of Haemophilus felis CCUG 31170 type strain.</title>
        <authorList>
            <person name="Engstrom-Jakobsson H."/>
            <person name="Salva-Serra F."/>
            <person name="Thorell K."/>
            <person name="Gonzales-Siles L."/>
            <person name="Karlsson R."/>
            <person name="Boulund F."/>
            <person name="Engstrand L."/>
            <person name="Kristiansson E."/>
            <person name="Moore E."/>
        </authorList>
    </citation>
    <scope>NUCLEOTIDE SEQUENCE [LARGE SCALE GENOMIC DNA]</scope>
    <source>
        <strain evidence="5 6">CCUG 31170</strain>
    </source>
</reference>
<comment type="cofactor">
    <cofactor evidence="3">
        <name>Zn(2+)</name>
        <dbReference type="ChEBI" id="CHEBI:29105"/>
    </cofactor>
    <text evidence="3">Binds 1 divalent metal cation per subunit.</text>
</comment>
<dbReference type="PANTHER" id="PTHR47572:SF4">
    <property type="entry name" value="LACTONASE DRP35"/>
    <property type="match status" value="1"/>
</dbReference>
<keyword evidence="3" id="KW-0479">Metal-binding</keyword>
<feature type="binding site" evidence="3">
    <location>
        <position position="144"/>
    </location>
    <ligand>
        <name>substrate</name>
    </ligand>
</feature>
<feature type="binding site" evidence="3">
    <location>
        <position position="178"/>
    </location>
    <ligand>
        <name>a divalent metal cation</name>
        <dbReference type="ChEBI" id="CHEBI:60240"/>
    </ligand>
</feature>
<dbReference type="AlphaFoldDB" id="A0A1T0B4W6"/>
<feature type="binding site" evidence="3">
    <location>
        <position position="232"/>
    </location>
    <ligand>
        <name>a divalent metal cation</name>
        <dbReference type="ChEBI" id="CHEBI:60240"/>
    </ligand>
</feature>
<dbReference type="PANTHER" id="PTHR47572">
    <property type="entry name" value="LIPOPROTEIN-RELATED"/>
    <property type="match status" value="1"/>
</dbReference>
<keyword evidence="3" id="KW-0862">Zinc</keyword>
<feature type="domain" description="SMP-30/Gluconolactonase/LRE-like region" evidence="4">
    <location>
        <begin position="32"/>
        <end position="286"/>
    </location>
</feature>
<dbReference type="SUPFAM" id="SSF63829">
    <property type="entry name" value="Calcium-dependent phosphotriesterase"/>
    <property type="match status" value="1"/>
</dbReference>
<sequence>MKNLVIEIYDDRFYQLVGSNFKLEELFSKAIWTEGPAWSIKYQTLTFSDVKANTMYQWNELNGTQIIRMPSNFSNGNAIDANGNLITCEHGRRCLSKTDQQGNVEILVERLDGKRFNSPNDVVIKSDGTIWFTDPPYGILSDTEGKIAASEIIGCYVYCFDPRTQEINIATFNTMRPNGLAFSPDEAKLFVADMSIVEFQQDGLHHLVVFDVDGKCLKNRQHVAEITPGIPDGFCIDKQGTIYCSCETGILVLLSDGTFLGRFILNKTTSNCTFGNDQKTLFITASNSLYRLIMS</sequence>